<dbReference type="Pfam" id="PF01722">
    <property type="entry name" value="BolA"/>
    <property type="match status" value="1"/>
</dbReference>
<proteinExistence type="inferred from homology"/>
<accession>A0A1Y0CZR2</accession>
<keyword evidence="3" id="KW-0131">Cell cycle</keyword>
<dbReference type="InterPro" id="IPR002634">
    <property type="entry name" value="BolA"/>
</dbReference>
<gene>
    <name evidence="3" type="ORF">CBP12_12185</name>
</gene>
<dbReference type="InterPro" id="IPR036065">
    <property type="entry name" value="BolA-like_sf"/>
</dbReference>
<evidence type="ECO:0000313" key="4">
    <source>
        <dbReference type="Proteomes" id="UP000243793"/>
    </source>
</evidence>
<sequence length="86" mass="9831">MSLNEQVEQLVRSAIAVDEIYVKSEGTHVQVIAVAPEFNELSRLKREQAIKRPLAELIADNTIHALTVKTFTPEQWARERKFIMPS</sequence>
<dbReference type="GO" id="GO:0051301">
    <property type="term" value="P:cell division"/>
    <property type="evidence" value="ECO:0007669"/>
    <property type="project" value="UniProtKB-KW"/>
</dbReference>
<dbReference type="InterPro" id="IPR050961">
    <property type="entry name" value="BolA/IbaG_stress_morph_reg"/>
</dbReference>
<organism evidence="3 4">
    <name type="scientific">Oceanisphaera avium</name>
    <dbReference type="NCBI Taxonomy" id="1903694"/>
    <lineage>
        <taxon>Bacteria</taxon>
        <taxon>Pseudomonadati</taxon>
        <taxon>Pseudomonadota</taxon>
        <taxon>Gammaproteobacteria</taxon>
        <taxon>Aeromonadales</taxon>
        <taxon>Aeromonadaceae</taxon>
        <taxon>Oceanisphaera</taxon>
    </lineage>
</organism>
<dbReference type="SUPFAM" id="SSF82657">
    <property type="entry name" value="BolA-like"/>
    <property type="match status" value="1"/>
</dbReference>
<dbReference type="AlphaFoldDB" id="A0A1Y0CZR2"/>
<protein>
    <submittedName>
        <fullName evidence="3">Cell division protein BolA</fullName>
    </submittedName>
</protein>
<evidence type="ECO:0000256" key="2">
    <source>
        <dbReference type="RuleBase" id="RU003860"/>
    </source>
</evidence>
<evidence type="ECO:0000256" key="1">
    <source>
        <dbReference type="ARBA" id="ARBA00005578"/>
    </source>
</evidence>
<reference evidence="4" key="1">
    <citation type="submission" date="2017-05" db="EMBL/GenBank/DDBJ databases">
        <authorList>
            <person name="Sung H."/>
        </authorList>
    </citation>
    <scope>NUCLEOTIDE SEQUENCE [LARGE SCALE GENOMIC DNA]</scope>
    <source>
        <strain evidence="4">AMac2203</strain>
    </source>
</reference>
<dbReference type="Gene3D" id="3.30.300.90">
    <property type="entry name" value="BolA-like"/>
    <property type="match status" value="1"/>
</dbReference>
<dbReference type="KEGG" id="ocm:CBP12_12185"/>
<keyword evidence="3" id="KW-0132">Cell division</keyword>
<dbReference type="OrthoDB" id="9812890at2"/>
<keyword evidence="4" id="KW-1185">Reference proteome</keyword>
<dbReference type="PANTHER" id="PTHR46229">
    <property type="entry name" value="BOLA TRANSCRIPTION REGULATOR"/>
    <property type="match status" value="1"/>
</dbReference>
<dbReference type="PIRSF" id="PIRSF003113">
    <property type="entry name" value="BolA"/>
    <property type="match status" value="1"/>
</dbReference>
<comment type="similarity">
    <text evidence="1 2">Belongs to the BolA/IbaG family.</text>
</comment>
<dbReference type="PANTHER" id="PTHR46229:SF4">
    <property type="entry name" value="ACID STRESS PROTEIN IBAG"/>
    <property type="match status" value="1"/>
</dbReference>
<dbReference type="EMBL" id="CP021376">
    <property type="protein sequence ID" value="ART80821.1"/>
    <property type="molecule type" value="Genomic_DNA"/>
</dbReference>
<name>A0A1Y0CZR2_9GAMM</name>
<dbReference type="RefSeq" id="WP_086964792.1">
    <property type="nucleotide sequence ID" value="NZ_CP021376.1"/>
</dbReference>
<dbReference type="Proteomes" id="UP000243793">
    <property type="component" value="Chromosome"/>
</dbReference>
<evidence type="ECO:0000313" key="3">
    <source>
        <dbReference type="EMBL" id="ART80821.1"/>
    </source>
</evidence>